<organism evidence="2 3">
    <name type="scientific">Vigna mungo</name>
    <name type="common">Black gram</name>
    <name type="synonym">Phaseolus mungo</name>
    <dbReference type="NCBI Taxonomy" id="3915"/>
    <lineage>
        <taxon>Eukaryota</taxon>
        <taxon>Viridiplantae</taxon>
        <taxon>Streptophyta</taxon>
        <taxon>Embryophyta</taxon>
        <taxon>Tracheophyta</taxon>
        <taxon>Spermatophyta</taxon>
        <taxon>Magnoliopsida</taxon>
        <taxon>eudicotyledons</taxon>
        <taxon>Gunneridae</taxon>
        <taxon>Pentapetalae</taxon>
        <taxon>rosids</taxon>
        <taxon>fabids</taxon>
        <taxon>Fabales</taxon>
        <taxon>Fabaceae</taxon>
        <taxon>Papilionoideae</taxon>
        <taxon>50 kb inversion clade</taxon>
        <taxon>NPAAA clade</taxon>
        <taxon>indigoferoid/millettioid clade</taxon>
        <taxon>Phaseoleae</taxon>
        <taxon>Vigna</taxon>
    </lineage>
</organism>
<dbReference type="EMBL" id="CP144696">
    <property type="protein sequence ID" value="WVZ11126.1"/>
    <property type="molecule type" value="Genomic_DNA"/>
</dbReference>
<evidence type="ECO:0000313" key="3">
    <source>
        <dbReference type="Proteomes" id="UP001374535"/>
    </source>
</evidence>
<feature type="non-terminal residue" evidence="2">
    <location>
        <position position="126"/>
    </location>
</feature>
<protein>
    <submittedName>
        <fullName evidence="2">Uncharacterized protein</fullName>
    </submittedName>
</protein>
<keyword evidence="3" id="KW-1185">Reference proteome</keyword>
<sequence>MPIKNRHSSINYPVAREHENKRQMSRERKFKALKFQYNTCILEYNPLLQENIKTKRNKTIVENREKNIQCLSFRRNFFFTSICYQTVNIAHKMINNDCCKKREHTDVGLHKVTGMLFEILNRAHFV</sequence>
<feature type="region of interest" description="Disordered" evidence="1">
    <location>
        <begin position="1"/>
        <end position="23"/>
    </location>
</feature>
<accession>A0AAQ3NJQ7</accession>
<evidence type="ECO:0000313" key="2">
    <source>
        <dbReference type="EMBL" id="WVZ11126.1"/>
    </source>
</evidence>
<gene>
    <name evidence="2" type="ORF">V8G54_015656</name>
</gene>
<name>A0AAQ3NJQ7_VIGMU</name>
<dbReference type="AlphaFoldDB" id="A0AAQ3NJQ7"/>
<reference evidence="2 3" key="1">
    <citation type="journal article" date="2023" name="Life. Sci Alliance">
        <title>Evolutionary insights into 3D genome organization and epigenetic landscape of Vigna mungo.</title>
        <authorList>
            <person name="Junaid A."/>
            <person name="Singh B."/>
            <person name="Bhatia S."/>
        </authorList>
    </citation>
    <scope>NUCLEOTIDE SEQUENCE [LARGE SCALE GENOMIC DNA]</scope>
    <source>
        <strain evidence="2">Urdbean</strain>
    </source>
</reference>
<evidence type="ECO:0000256" key="1">
    <source>
        <dbReference type="SAM" id="MobiDB-lite"/>
    </source>
</evidence>
<dbReference type="Proteomes" id="UP001374535">
    <property type="component" value="Chromosome 5"/>
</dbReference>
<proteinExistence type="predicted"/>